<evidence type="ECO:0000313" key="1">
    <source>
        <dbReference type="EMBL" id="KAL0344400.1"/>
    </source>
</evidence>
<organism evidence="1">
    <name type="scientific">Sesamum angustifolium</name>
    <dbReference type="NCBI Taxonomy" id="2727405"/>
    <lineage>
        <taxon>Eukaryota</taxon>
        <taxon>Viridiplantae</taxon>
        <taxon>Streptophyta</taxon>
        <taxon>Embryophyta</taxon>
        <taxon>Tracheophyta</taxon>
        <taxon>Spermatophyta</taxon>
        <taxon>Magnoliopsida</taxon>
        <taxon>eudicotyledons</taxon>
        <taxon>Gunneridae</taxon>
        <taxon>Pentapetalae</taxon>
        <taxon>asterids</taxon>
        <taxon>lamiids</taxon>
        <taxon>Lamiales</taxon>
        <taxon>Pedaliaceae</taxon>
        <taxon>Sesamum</taxon>
    </lineage>
</organism>
<dbReference type="EMBL" id="JACGWK010000007">
    <property type="protein sequence ID" value="KAL0344400.1"/>
    <property type="molecule type" value="Genomic_DNA"/>
</dbReference>
<sequence>MDALEKEGERVPQLLHLQLQEVNDPHLHAQQDVLPQWLARLECLQKVLRDV</sequence>
<reference evidence="1" key="2">
    <citation type="journal article" date="2024" name="Plant">
        <title>Genomic evolution and insights into agronomic trait innovations of Sesamum species.</title>
        <authorList>
            <person name="Miao H."/>
            <person name="Wang L."/>
            <person name="Qu L."/>
            <person name="Liu H."/>
            <person name="Sun Y."/>
            <person name="Le M."/>
            <person name="Wang Q."/>
            <person name="Wei S."/>
            <person name="Zheng Y."/>
            <person name="Lin W."/>
            <person name="Duan Y."/>
            <person name="Cao H."/>
            <person name="Xiong S."/>
            <person name="Wang X."/>
            <person name="Wei L."/>
            <person name="Li C."/>
            <person name="Ma Q."/>
            <person name="Ju M."/>
            <person name="Zhao R."/>
            <person name="Li G."/>
            <person name="Mu C."/>
            <person name="Tian Q."/>
            <person name="Mei H."/>
            <person name="Zhang T."/>
            <person name="Gao T."/>
            <person name="Zhang H."/>
        </authorList>
    </citation>
    <scope>NUCLEOTIDE SEQUENCE</scope>
    <source>
        <strain evidence="1">G01</strain>
    </source>
</reference>
<gene>
    <name evidence="1" type="ORF">Sangu_1327400</name>
</gene>
<comment type="caution">
    <text evidence="1">The sequence shown here is derived from an EMBL/GenBank/DDBJ whole genome shotgun (WGS) entry which is preliminary data.</text>
</comment>
<protein>
    <submittedName>
        <fullName evidence="1">Uncharacterized protein</fullName>
    </submittedName>
</protein>
<proteinExistence type="predicted"/>
<accession>A0AAW2NKR2</accession>
<name>A0AAW2NKR2_9LAMI</name>
<dbReference type="AlphaFoldDB" id="A0AAW2NKR2"/>
<reference evidence="1" key="1">
    <citation type="submission" date="2020-06" db="EMBL/GenBank/DDBJ databases">
        <authorList>
            <person name="Li T."/>
            <person name="Hu X."/>
            <person name="Zhang T."/>
            <person name="Song X."/>
            <person name="Zhang H."/>
            <person name="Dai N."/>
            <person name="Sheng W."/>
            <person name="Hou X."/>
            <person name="Wei L."/>
        </authorList>
    </citation>
    <scope>NUCLEOTIDE SEQUENCE</scope>
    <source>
        <strain evidence="1">G01</strain>
        <tissue evidence="1">Leaf</tissue>
    </source>
</reference>